<dbReference type="GO" id="GO:0019901">
    <property type="term" value="F:protein kinase binding"/>
    <property type="evidence" value="ECO:0007669"/>
    <property type="project" value="TreeGrafter"/>
</dbReference>
<organism evidence="2 3">
    <name type="scientific">Rotaria magnacalcarata</name>
    <dbReference type="NCBI Taxonomy" id="392030"/>
    <lineage>
        <taxon>Eukaryota</taxon>
        <taxon>Metazoa</taxon>
        <taxon>Spiralia</taxon>
        <taxon>Gnathifera</taxon>
        <taxon>Rotifera</taxon>
        <taxon>Eurotatoria</taxon>
        <taxon>Bdelloidea</taxon>
        <taxon>Philodinida</taxon>
        <taxon>Philodinidae</taxon>
        <taxon>Rotaria</taxon>
    </lineage>
</organism>
<dbReference type="PANTHER" id="PTHR13743">
    <property type="entry name" value="BEIGE/BEACH-RELATED"/>
    <property type="match status" value="1"/>
</dbReference>
<name>A0A815EA73_9BILA</name>
<dbReference type="InterPro" id="IPR036372">
    <property type="entry name" value="BEACH_dom_sf"/>
</dbReference>
<evidence type="ECO:0000259" key="1">
    <source>
        <dbReference type="PROSITE" id="PS50197"/>
    </source>
</evidence>
<gene>
    <name evidence="2" type="ORF">CJN711_LOCUS17316</name>
</gene>
<evidence type="ECO:0000313" key="3">
    <source>
        <dbReference type="Proteomes" id="UP000663855"/>
    </source>
</evidence>
<dbReference type="PANTHER" id="PTHR13743:SF162">
    <property type="entry name" value="NEUROBEACHIN"/>
    <property type="match status" value="1"/>
</dbReference>
<dbReference type="SUPFAM" id="SSF81837">
    <property type="entry name" value="BEACH domain"/>
    <property type="match status" value="1"/>
</dbReference>
<accession>A0A815EA73</accession>
<dbReference type="GO" id="GO:0005829">
    <property type="term" value="C:cytosol"/>
    <property type="evidence" value="ECO:0007669"/>
    <property type="project" value="TreeGrafter"/>
</dbReference>
<dbReference type="EMBL" id="CAJNOV010008040">
    <property type="protein sequence ID" value="CAF1308661.1"/>
    <property type="molecule type" value="Genomic_DNA"/>
</dbReference>
<dbReference type="Proteomes" id="UP000663855">
    <property type="component" value="Unassembled WGS sequence"/>
</dbReference>
<reference evidence="2" key="1">
    <citation type="submission" date="2021-02" db="EMBL/GenBank/DDBJ databases">
        <authorList>
            <person name="Nowell W R."/>
        </authorList>
    </citation>
    <scope>NUCLEOTIDE SEQUENCE</scope>
</reference>
<dbReference type="PROSITE" id="PS50197">
    <property type="entry name" value="BEACH"/>
    <property type="match status" value="1"/>
</dbReference>
<dbReference type="InterPro" id="IPR000409">
    <property type="entry name" value="BEACH_dom"/>
</dbReference>
<dbReference type="GO" id="GO:0016020">
    <property type="term" value="C:membrane"/>
    <property type="evidence" value="ECO:0007669"/>
    <property type="project" value="TreeGrafter"/>
</dbReference>
<dbReference type="Gene3D" id="1.10.1540.10">
    <property type="entry name" value="BEACH domain"/>
    <property type="match status" value="1"/>
</dbReference>
<proteinExistence type="predicted"/>
<protein>
    <recommendedName>
        <fullName evidence="1">BEACH domain-containing protein</fullName>
    </recommendedName>
</protein>
<dbReference type="GO" id="GO:0008104">
    <property type="term" value="P:intracellular protein localization"/>
    <property type="evidence" value="ECO:0007669"/>
    <property type="project" value="TreeGrafter"/>
</dbReference>
<comment type="caution">
    <text evidence="2">The sequence shown here is derived from an EMBL/GenBank/DDBJ whole genome shotgun (WGS) entry which is preliminary data.</text>
</comment>
<dbReference type="Pfam" id="PF02138">
    <property type="entry name" value="Beach"/>
    <property type="match status" value="1"/>
</dbReference>
<feature type="domain" description="BEACH" evidence="1">
    <location>
        <begin position="1"/>
        <end position="71"/>
    </location>
</feature>
<dbReference type="InterPro" id="IPR050865">
    <property type="entry name" value="BEACH_Domain"/>
</dbReference>
<dbReference type="AlphaFoldDB" id="A0A815EA73"/>
<sequence>MRLISFYISLIFDILGPEVIRAVNDFYYLAYEGAVNLDSITNPTDRAAIETQIRNFGQESLQLLTEPHPPRNSAMNLTPIMYNVTPDDVSIIMKFSSNTPIIHVSANASPTLSSISNINVNRRRLGDNFDEGIQQRHQSFVVTVYTRFIISTSYWDKSFRVSNTDIAKITQVLWTSELRVGFSGSEHSLALQHTLNGDILCSFENSSIMRTPRLLSPLFMNMVLNADSQYTVIDDDRGFVQIIRAHDLQPVYAYPQCDASIRSL</sequence>
<evidence type="ECO:0000313" key="2">
    <source>
        <dbReference type="EMBL" id="CAF1308661.1"/>
    </source>
</evidence>